<keyword evidence="3" id="KW-1185">Reference proteome</keyword>
<dbReference type="Proteomes" id="UP000800038">
    <property type="component" value="Unassembled WGS sequence"/>
</dbReference>
<proteinExistence type="predicted"/>
<name>A0A6A5SRN7_9PLEO</name>
<organism evidence="2 3">
    <name type="scientific">Clathrospora elynae</name>
    <dbReference type="NCBI Taxonomy" id="706981"/>
    <lineage>
        <taxon>Eukaryota</taxon>
        <taxon>Fungi</taxon>
        <taxon>Dikarya</taxon>
        <taxon>Ascomycota</taxon>
        <taxon>Pezizomycotina</taxon>
        <taxon>Dothideomycetes</taxon>
        <taxon>Pleosporomycetidae</taxon>
        <taxon>Pleosporales</taxon>
        <taxon>Diademaceae</taxon>
        <taxon>Clathrospora</taxon>
    </lineage>
</organism>
<sequence>MSLVACKCCASGLEALLQSQRAADSETNWVGLVTSEADKSSMPETNDQGVREIDSYGDQGDFECGCQTR</sequence>
<accession>A0A6A5SRN7</accession>
<reference evidence="2" key="1">
    <citation type="journal article" date="2020" name="Stud. Mycol.">
        <title>101 Dothideomycetes genomes: a test case for predicting lifestyles and emergence of pathogens.</title>
        <authorList>
            <person name="Haridas S."/>
            <person name="Albert R."/>
            <person name="Binder M."/>
            <person name="Bloem J."/>
            <person name="Labutti K."/>
            <person name="Salamov A."/>
            <person name="Andreopoulos B."/>
            <person name="Baker S."/>
            <person name="Barry K."/>
            <person name="Bills G."/>
            <person name="Bluhm B."/>
            <person name="Cannon C."/>
            <person name="Castanera R."/>
            <person name="Culley D."/>
            <person name="Daum C."/>
            <person name="Ezra D."/>
            <person name="Gonzalez J."/>
            <person name="Henrissat B."/>
            <person name="Kuo A."/>
            <person name="Liang C."/>
            <person name="Lipzen A."/>
            <person name="Lutzoni F."/>
            <person name="Magnuson J."/>
            <person name="Mondo S."/>
            <person name="Nolan M."/>
            <person name="Ohm R."/>
            <person name="Pangilinan J."/>
            <person name="Park H.-J."/>
            <person name="Ramirez L."/>
            <person name="Alfaro M."/>
            <person name="Sun H."/>
            <person name="Tritt A."/>
            <person name="Yoshinaga Y."/>
            <person name="Zwiers L.-H."/>
            <person name="Turgeon B."/>
            <person name="Goodwin S."/>
            <person name="Spatafora J."/>
            <person name="Crous P."/>
            <person name="Grigoriev I."/>
        </authorList>
    </citation>
    <scope>NUCLEOTIDE SEQUENCE</scope>
    <source>
        <strain evidence="2">CBS 161.51</strain>
    </source>
</reference>
<feature type="region of interest" description="Disordered" evidence="1">
    <location>
        <begin position="36"/>
        <end position="56"/>
    </location>
</feature>
<dbReference type="EMBL" id="ML976037">
    <property type="protein sequence ID" value="KAF1942229.1"/>
    <property type="molecule type" value="Genomic_DNA"/>
</dbReference>
<dbReference type="AlphaFoldDB" id="A0A6A5SRN7"/>
<evidence type="ECO:0000256" key="1">
    <source>
        <dbReference type="SAM" id="MobiDB-lite"/>
    </source>
</evidence>
<evidence type="ECO:0000313" key="3">
    <source>
        <dbReference type="Proteomes" id="UP000800038"/>
    </source>
</evidence>
<gene>
    <name evidence="2" type="ORF">EJ02DRAFT_454428</name>
</gene>
<protein>
    <submittedName>
        <fullName evidence="2">Uncharacterized protein</fullName>
    </submittedName>
</protein>
<evidence type="ECO:0000313" key="2">
    <source>
        <dbReference type="EMBL" id="KAF1942229.1"/>
    </source>
</evidence>